<dbReference type="SUPFAM" id="SSF53448">
    <property type="entry name" value="Nucleotide-diphospho-sugar transferases"/>
    <property type="match status" value="1"/>
</dbReference>
<evidence type="ECO:0000313" key="3">
    <source>
        <dbReference type="EMBL" id="SNR80759.1"/>
    </source>
</evidence>
<dbReference type="Pfam" id="PF12804">
    <property type="entry name" value="NTP_transf_3"/>
    <property type="match status" value="1"/>
</dbReference>
<protein>
    <submittedName>
        <fullName evidence="3">Molybdenum cofactor cytidylyltransferase</fullName>
    </submittedName>
</protein>
<keyword evidence="3" id="KW-0808">Transferase</keyword>
<dbReference type="GO" id="GO:0016779">
    <property type="term" value="F:nucleotidyltransferase activity"/>
    <property type="evidence" value="ECO:0007669"/>
    <property type="project" value="UniProtKB-KW"/>
</dbReference>
<feature type="domain" description="MobA-like NTP transferase" evidence="2">
    <location>
        <begin position="5"/>
        <end position="170"/>
    </location>
</feature>
<dbReference type="Proteomes" id="UP000198305">
    <property type="component" value="Unassembled WGS sequence"/>
</dbReference>
<keyword evidence="3" id="KW-0548">Nucleotidyltransferase</keyword>
<accession>A0A238ZCE9</accession>
<dbReference type="InterPro" id="IPR029044">
    <property type="entry name" value="Nucleotide-diphossugar_trans"/>
</dbReference>
<evidence type="ECO:0000256" key="1">
    <source>
        <dbReference type="ARBA" id="ARBA00022842"/>
    </source>
</evidence>
<name>A0A238ZCE9_9PROT</name>
<gene>
    <name evidence="3" type="ORF">SAMN05192560_1197</name>
</gene>
<dbReference type="EMBL" id="FZOA01000004">
    <property type="protein sequence ID" value="SNR80759.1"/>
    <property type="molecule type" value="Genomic_DNA"/>
</dbReference>
<dbReference type="RefSeq" id="WP_245835058.1">
    <property type="nucleotide sequence ID" value="NZ_FZOA01000004.1"/>
</dbReference>
<proteinExistence type="predicted"/>
<keyword evidence="4" id="KW-1185">Reference proteome</keyword>
<dbReference type="Gene3D" id="3.90.550.10">
    <property type="entry name" value="Spore Coat Polysaccharide Biosynthesis Protein SpsA, Chain A"/>
    <property type="match status" value="1"/>
</dbReference>
<dbReference type="CDD" id="cd04182">
    <property type="entry name" value="GT_2_like_f"/>
    <property type="match status" value="1"/>
</dbReference>
<dbReference type="PANTHER" id="PTHR43777">
    <property type="entry name" value="MOLYBDENUM COFACTOR CYTIDYLYLTRANSFERASE"/>
    <property type="match status" value="1"/>
</dbReference>
<dbReference type="PANTHER" id="PTHR43777:SF1">
    <property type="entry name" value="MOLYBDENUM COFACTOR CYTIDYLYLTRANSFERASE"/>
    <property type="match status" value="1"/>
</dbReference>
<dbReference type="InterPro" id="IPR025877">
    <property type="entry name" value="MobA-like_NTP_Trfase"/>
</dbReference>
<evidence type="ECO:0000313" key="4">
    <source>
        <dbReference type="Proteomes" id="UP000198305"/>
    </source>
</evidence>
<dbReference type="AlphaFoldDB" id="A0A238ZCE9"/>
<evidence type="ECO:0000259" key="2">
    <source>
        <dbReference type="Pfam" id="PF12804"/>
    </source>
</evidence>
<sequence>MNITGILLAAGHSRRFTPGNKLLYPLQDNQPAALIAAQHLVAALPHSLAVVRPETPALADCLSGAGLEVLACQPDQQEMADSLAAAVRHLVFQPRPPDAIVVALADMPFILPHTITMIVDQLSVHTHNIVAPTYHGLRGHPVAFSKRFYAELATLTGDEGARSVLRRHAEDIVMLECDDPGILQDFDTWEELQRLLPDT</sequence>
<keyword evidence="1" id="KW-0460">Magnesium</keyword>
<reference evidence="4" key="1">
    <citation type="submission" date="2017-06" db="EMBL/GenBank/DDBJ databases">
        <authorList>
            <person name="Varghese N."/>
            <person name="Submissions S."/>
        </authorList>
    </citation>
    <scope>NUCLEOTIDE SEQUENCE [LARGE SCALE GENOMIC DNA]</scope>
    <source>
        <strain evidence="4">Ca-68</strain>
    </source>
</reference>
<organism evidence="3 4">
    <name type="scientific">Methylobacillus rhizosphaerae</name>
    <dbReference type="NCBI Taxonomy" id="551994"/>
    <lineage>
        <taxon>Bacteria</taxon>
        <taxon>Pseudomonadati</taxon>
        <taxon>Pseudomonadota</taxon>
        <taxon>Betaproteobacteria</taxon>
        <taxon>Nitrosomonadales</taxon>
        <taxon>Methylophilaceae</taxon>
        <taxon>Methylobacillus</taxon>
    </lineage>
</organism>